<dbReference type="GO" id="GO:0016757">
    <property type="term" value="F:glycosyltransferase activity"/>
    <property type="evidence" value="ECO:0007669"/>
    <property type="project" value="UniProtKB-KW"/>
</dbReference>
<evidence type="ECO:0000256" key="6">
    <source>
        <dbReference type="SAM" id="MobiDB-lite"/>
    </source>
</evidence>
<dbReference type="OrthoDB" id="191334at2759"/>
<dbReference type="InterPro" id="IPR044174">
    <property type="entry name" value="BC10-like"/>
</dbReference>
<dbReference type="AlphaFoldDB" id="A0A5D3DY15"/>
<evidence type="ECO:0000256" key="4">
    <source>
        <dbReference type="ARBA" id="ARBA00023136"/>
    </source>
</evidence>
<dbReference type="EMBL" id="SSTD01002102">
    <property type="protein sequence ID" value="TYK28444.1"/>
    <property type="molecule type" value="Genomic_DNA"/>
</dbReference>
<evidence type="ECO:0000313" key="7">
    <source>
        <dbReference type="EMBL" id="KAA0058091.1"/>
    </source>
</evidence>
<protein>
    <submittedName>
        <fullName evidence="8">Glycosyl transferase, family 14</fullName>
    </submittedName>
</protein>
<evidence type="ECO:0000256" key="2">
    <source>
        <dbReference type="ARBA" id="ARBA00022676"/>
    </source>
</evidence>
<dbReference type="PANTHER" id="PTHR31042">
    <property type="entry name" value="CORE-2/I-BRANCHING BETA-1,6-N-ACETYLGLUCOSAMINYLTRANSFERASE FAMILY PROTEIN-RELATED"/>
    <property type="match status" value="1"/>
</dbReference>
<proteinExistence type="predicted"/>
<dbReference type="EMBL" id="SSTE01006842">
    <property type="protein sequence ID" value="KAA0058091.1"/>
    <property type="molecule type" value="Genomic_DNA"/>
</dbReference>
<evidence type="ECO:0000313" key="10">
    <source>
        <dbReference type="Proteomes" id="UP000321947"/>
    </source>
</evidence>
<keyword evidence="4" id="KW-0472">Membrane</keyword>
<reference evidence="9 10" key="1">
    <citation type="submission" date="2019-08" db="EMBL/GenBank/DDBJ databases">
        <title>Draft genome sequences of two oriental melons (Cucumis melo L. var makuwa).</title>
        <authorList>
            <person name="Kwon S.-Y."/>
        </authorList>
    </citation>
    <scope>NUCLEOTIDE SEQUENCE [LARGE SCALE GENOMIC DNA]</scope>
    <source>
        <strain evidence="10">cv. Chang Bougi</strain>
        <strain evidence="9">cv. SW 3</strain>
        <tissue evidence="8">Leaf</tissue>
    </source>
</reference>
<dbReference type="Proteomes" id="UP000321947">
    <property type="component" value="Unassembled WGS sequence"/>
</dbReference>
<dbReference type="GO" id="GO:0016020">
    <property type="term" value="C:membrane"/>
    <property type="evidence" value="ECO:0007669"/>
    <property type="project" value="UniProtKB-SubCell"/>
</dbReference>
<evidence type="ECO:0000256" key="5">
    <source>
        <dbReference type="ARBA" id="ARBA00023180"/>
    </source>
</evidence>
<dbReference type="PANTHER" id="PTHR31042:SF131">
    <property type="entry name" value="CORE-2_I-BRANCHING BETA-1,6-N-ACETYLGLUCOSAMINYLTRANSFERASE FAMILY PROTEIN"/>
    <property type="match status" value="1"/>
</dbReference>
<evidence type="ECO:0000313" key="9">
    <source>
        <dbReference type="Proteomes" id="UP000321393"/>
    </source>
</evidence>
<dbReference type="STRING" id="1194695.A0A5D3DY15"/>
<organism evidence="8 10">
    <name type="scientific">Cucumis melo var. makuwa</name>
    <name type="common">Oriental melon</name>
    <dbReference type="NCBI Taxonomy" id="1194695"/>
    <lineage>
        <taxon>Eukaryota</taxon>
        <taxon>Viridiplantae</taxon>
        <taxon>Streptophyta</taxon>
        <taxon>Embryophyta</taxon>
        <taxon>Tracheophyta</taxon>
        <taxon>Spermatophyta</taxon>
        <taxon>Magnoliopsida</taxon>
        <taxon>eudicotyledons</taxon>
        <taxon>Gunneridae</taxon>
        <taxon>Pentapetalae</taxon>
        <taxon>rosids</taxon>
        <taxon>fabids</taxon>
        <taxon>Cucurbitales</taxon>
        <taxon>Cucurbitaceae</taxon>
        <taxon>Benincaseae</taxon>
        <taxon>Cucumis</taxon>
    </lineage>
</organism>
<keyword evidence="3 8" id="KW-0808">Transferase</keyword>
<dbReference type="Proteomes" id="UP000321393">
    <property type="component" value="Unassembled WGS sequence"/>
</dbReference>
<evidence type="ECO:0000256" key="1">
    <source>
        <dbReference type="ARBA" id="ARBA00004606"/>
    </source>
</evidence>
<feature type="region of interest" description="Disordered" evidence="6">
    <location>
        <begin position="65"/>
        <end position="87"/>
    </location>
</feature>
<feature type="compositionally biased region" description="Low complexity" evidence="6">
    <location>
        <begin position="65"/>
        <end position="75"/>
    </location>
</feature>
<evidence type="ECO:0000313" key="8">
    <source>
        <dbReference type="EMBL" id="TYK28444.1"/>
    </source>
</evidence>
<dbReference type="InterPro" id="IPR003406">
    <property type="entry name" value="Glyco_trans_14"/>
</dbReference>
<name>A0A5D3DY15_CUCMM</name>
<sequence length="87" mass="9926">MTEEELLWRASLVPRRIPKLPSTETSRRKIAFLFLTKDGVSLAPLWELFFKGYAGLYSIYVHRSPSSNSTVDSSSVFYGRSIPSKVR</sequence>
<accession>A0A5D3DY15</accession>
<dbReference type="Pfam" id="PF02485">
    <property type="entry name" value="Branch"/>
    <property type="match status" value="1"/>
</dbReference>
<evidence type="ECO:0000256" key="3">
    <source>
        <dbReference type="ARBA" id="ARBA00022679"/>
    </source>
</evidence>
<comment type="subcellular location">
    <subcellularLocation>
        <location evidence="1">Membrane</location>
        <topology evidence="1">Single-pass type II membrane protein</topology>
    </subcellularLocation>
</comment>
<keyword evidence="2" id="KW-0328">Glycosyltransferase</keyword>
<comment type="caution">
    <text evidence="8">The sequence shown here is derived from an EMBL/GenBank/DDBJ whole genome shotgun (WGS) entry which is preliminary data.</text>
</comment>
<gene>
    <name evidence="8" type="ORF">E5676_scaffold629G00760</name>
    <name evidence="7" type="ORF">E6C27_scaffold274G003990</name>
</gene>
<keyword evidence="5" id="KW-0325">Glycoprotein</keyword>